<name>A0A1G6HSW7_9BACT</name>
<feature type="transmembrane region" description="Helical" evidence="6">
    <location>
        <begin position="118"/>
        <end position="140"/>
    </location>
</feature>
<keyword evidence="4 6" id="KW-1133">Transmembrane helix</keyword>
<feature type="transmembrane region" description="Helical" evidence="6">
    <location>
        <begin position="258"/>
        <end position="282"/>
    </location>
</feature>
<dbReference type="PANTHER" id="PTHR43243:SF4">
    <property type="entry name" value="CATIONIC AMINO ACID TRANSPORTER 4"/>
    <property type="match status" value="1"/>
</dbReference>
<keyword evidence="2" id="KW-0813">Transport</keyword>
<evidence type="ECO:0000256" key="6">
    <source>
        <dbReference type="SAM" id="Phobius"/>
    </source>
</evidence>
<keyword evidence="8" id="KW-1185">Reference proteome</keyword>
<protein>
    <submittedName>
        <fullName evidence="7">Amino acid/polyamine/organocation transporter, APC superfamily (TC 2.A.3)</fullName>
    </submittedName>
</protein>
<dbReference type="GO" id="GO:0015171">
    <property type="term" value="F:amino acid transmembrane transporter activity"/>
    <property type="evidence" value="ECO:0007669"/>
    <property type="project" value="TreeGrafter"/>
</dbReference>
<feature type="transmembrane region" description="Helical" evidence="6">
    <location>
        <begin position="413"/>
        <end position="430"/>
    </location>
</feature>
<gene>
    <name evidence="7" type="ORF">SAMN05660835_00104</name>
</gene>
<feature type="transmembrane region" description="Helical" evidence="6">
    <location>
        <begin position="187"/>
        <end position="207"/>
    </location>
</feature>
<accession>A0A1G6HSW7</accession>
<reference evidence="8" key="1">
    <citation type="submission" date="2016-10" db="EMBL/GenBank/DDBJ databases">
        <authorList>
            <person name="Varghese N."/>
            <person name="Submissions S."/>
        </authorList>
    </citation>
    <scope>NUCLEOTIDE SEQUENCE [LARGE SCALE GENOMIC DNA]</scope>
    <source>
        <strain evidence="8">DSM 8415</strain>
    </source>
</reference>
<dbReference type="Gene3D" id="1.20.1740.10">
    <property type="entry name" value="Amino acid/polyamine transporter I"/>
    <property type="match status" value="1"/>
</dbReference>
<dbReference type="RefSeq" id="WP_092127402.1">
    <property type="nucleotide sequence ID" value="NZ_FMYU01000001.1"/>
</dbReference>
<dbReference type="AlphaFoldDB" id="A0A1G6HSW7"/>
<feature type="transmembrane region" description="Helical" evidence="6">
    <location>
        <begin position="61"/>
        <end position="81"/>
    </location>
</feature>
<feature type="transmembrane region" description="Helical" evidence="6">
    <location>
        <begin position="152"/>
        <end position="175"/>
    </location>
</feature>
<evidence type="ECO:0000256" key="4">
    <source>
        <dbReference type="ARBA" id="ARBA00022989"/>
    </source>
</evidence>
<feature type="transmembrane region" description="Helical" evidence="6">
    <location>
        <begin position="219"/>
        <end position="237"/>
    </location>
</feature>
<dbReference type="Proteomes" id="UP000199411">
    <property type="component" value="Unassembled WGS sequence"/>
</dbReference>
<dbReference type="GO" id="GO:0016020">
    <property type="term" value="C:membrane"/>
    <property type="evidence" value="ECO:0007669"/>
    <property type="project" value="UniProtKB-SubCell"/>
</dbReference>
<keyword evidence="5 6" id="KW-0472">Membrane</keyword>
<feature type="transmembrane region" description="Helical" evidence="6">
    <location>
        <begin position="436"/>
        <end position="454"/>
    </location>
</feature>
<proteinExistence type="predicted"/>
<dbReference type="Pfam" id="PF13520">
    <property type="entry name" value="AA_permease_2"/>
    <property type="match status" value="1"/>
</dbReference>
<keyword evidence="3 6" id="KW-0812">Transmembrane</keyword>
<evidence type="ECO:0000256" key="5">
    <source>
        <dbReference type="ARBA" id="ARBA00023136"/>
    </source>
</evidence>
<feature type="transmembrane region" description="Helical" evidence="6">
    <location>
        <begin position="33"/>
        <end position="54"/>
    </location>
</feature>
<feature type="transmembrane region" description="Helical" evidence="6">
    <location>
        <begin position="93"/>
        <end position="111"/>
    </location>
</feature>
<evidence type="ECO:0000256" key="2">
    <source>
        <dbReference type="ARBA" id="ARBA00022448"/>
    </source>
</evidence>
<organism evidence="7 8">
    <name type="scientific">Desulfurella multipotens</name>
    <dbReference type="NCBI Taxonomy" id="79269"/>
    <lineage>
        <taxon>Bacteria</taxon>
        <taxon>Pseudomonadati</taxon>
        <taxon>Campylobacterota</taxon>
        <taxon>Desulfurellia</taxon>
        <taxon>Desulfurellales</taxon>
        <taxon>Desulfurellaceae</taxon>
        <taxon>Desulfurella</taxon>
    </lineage>
</organism>
<comment type="subcellular location">
    <subcellularLocation>
        <location evidence="1">Membrane</location>
        <topology evidence="1">Multi-pass membrane protein</topology>
    </subcellularLocation>
</comment>
<evidence type="ECO:0000313" key="7">
    <source>
        <dbReference type="EMBL" id="SDB97322.1"/>
    </source>
</evidence>
<sequence>MELFRKKTVEMIEDETREGQPHSLKKALNWFDLILLGIGGIIGTGIFVITGVAAAKYAGPALIISFVIAGLASAFTALSYAEFASSFPISGSTYSYSYLALGEIVAWVIGWDLILEYAFALPAIALGWSGYFTALLHSLGINVPAQIANSSFAAAGGVVNVPAMGIILFLTWLVYLGIRESATFNNIAVIFKVSVILFFIAVAVWHIKPVNWHPFMPYGWHGVMAGAAIIFFAYIGFDAVSTAAEESKNPARDMPIGIIGSLAVSSILYIAVVVILTGIIPYKLLNDPAPVAKGLEYLGMSFGSGLVSIGALVGITTVLLVMLYGQVRIFFAMSRDGLLPAFFSKLHPKHKTPYLSTWFVGIITSILAGFLPIDVLAELVNIGTLFAFLLVSLSVIILRYTRPELNRKFKCPWVPFIPIMAILFSGYLMISLPIETWIRFIVWFIIGFIIYFTYSRYNSRLAKLQQ</sequence>
<feature type="transmembrane region" description="Helical" evidence="6">
    <location>
        <begin position="354"/>
        <end position="373"/>
    </location>
</feature>
<dbReference type="InterPro" id="IPR002293">
    <property type="entry name" value="AA/rel_permease1"/>
</dbReference>
<evidence type="ECO:0000256" key="3">
    <source>
        <dbReference type="ARBA" id="ARBA00022692"/>
    </source>
</evidence>
<evidence type="ECO:0000256" key="1">
    <source>
        <dbReference type="ARBA" id="ARBA00004141"/>
    </source>
</evidence>
<dbReference type="PANTHER" id="PTHR43243">
    <property type="entry name" value="INNER MEMBRANE TRANSPORTER YGJI-RELATED"/>
    <property type="match status" value="1"/>
</dbReference>
<dbReference type="PIRSF" id="PIRSF006060">
    <property type="entry name" value="AA_transporter"/>
    <property type="match status" value="1"/>
</dbReference>
<evidence type="ECO:0000313" key="8">
    <source>
        <dbReference type="Proteomes" id="UP000199411"/>
    </source>
</evidence>
<feature type="transmembrane region" description="Helical" evidence="6">
    <location>
        <begin position="379"/>
        <end position="401"/>
    </location>
</feature>
<dbReference type="OrthoDB" id="127638at2"/>
<dbReference type="EMBL" id="FMYU01000001">
    <property type="protein sequence ID" value="SDB97322.1"/>
    <property type="molecule type" value="Genomic_DNA"/>
</dbReference>
<feature type="transmembrane region" description="Helical" evidence="6">
    <location>
        <begin position="302"/>
        <end position="325"/>
    </location>
</feature>